<feature type="transmembrane region" description="Helical" evidence="1">
    <location>
        <begin position="20"/>
        <end position="38"/>
    </location>
</feature>
<proteinExistence type="predicted"/>
<protein>
    <submittedName>
        <fullName evidence="2">Uncharacterized protein</fullName>
    </submittedName>
</protein>
<keyword evidence="1" id="KW-1133">Transmembrane helix</keyword>
<accession>Q07M81</accession>
<dbReference type="OrthoDB" id="8243410at2"/>
<reference evidence="2" key="1">
    <citation type="submission" date="2006-09" db="EMBL/GenBank/DDBJ databases">
        <title>Complete sequence of Rhodopseudomonas palustris BisA53.</title>
        <authorList>
            <consortium name="US DOE Joint Genome Institute"/>
            <person name="Copeland A."/>
            <person name="Lucas S."/>
            <person name="Lapidus A."/>
            <person name="Barry K."/>
            <person name="Detter J.C."/>
            <person name="Glavina del Rio T."/>
            <person name="Hammon N."/>
            <person name="Israni S."/>
            <person name="Dalin E."/>
            <person name="Tice H."/>
            <person name="Pitluck S."/>
            <person name="Chain P."/>
            <person name="Malfatti S."/>
            <person name="Shin M."/>
            <person name="Vergez L."/>
            <person name="Schmutz J."/>
            <person name="Larimer F."/>
            <person name="Land M."/>
            <person name="Hauser L."/>
            <person name="Pelletier D.A."/>
            <person name="Kyrpides N."/>
            <person name="Kim E."/>
            <person name="Harwood C.S."/>
            <person name="Oda Y."/>
            <person name="Richardson P."/>
        </authorList>
    </citation>
    <scope>NUCLEOTIDE SEQUENCE [LARGE SCALE GENOMIC DNA]</scope>
    <source>
        <strain evidence="2">BisA53</strain>
    </source>
</reference>
<dbReference type="KEGG" id="rpe:RPE_3016"/>
<evidence type="ECO:0000256" key="1">
    <source>
        <dbReference type="SAM" id="Phobius"/>
    </source>
</evidence>
<name>Q07M81_RHOP5</name>
<keyword evidence="1" id="KW-0812">Transmembrane</keyword>
<organism evidence="2">
    <name type="scientific">Rhodopseudomonas palustris (strain BisA53)</name>
    <dbReference type="NCBI Taxonomy" id="316055"/>
    <lineage>
        <taxon>Bacteria</taxon>
        <taxon>Pseudomonadati</taxon>
        <taxon>Pseudomonadota</taxon>
        <taxon>Alphaproteobacteria</taxon>
        <taxon>Hyphomicrobiales</taxon>
        <taxon>Nitrobacteraceae</taxon>
        <taxon>Rhodopseudomonas</taxon>
    </lineage>
</organism>
<dbReference type="EMBL" id="CP000463">
    <property type="protein sequence ID" value="ABJ06953.1"/>
    <property type="molecule type" value="Genomic_DNA"/>
</dbReference>
<gene>
    <name evidence="2" type="ordered locus">RPE_3016</name>
</gene>
<dbReference type="AlphaFoldDB" id="Q07M81"/>
<dbReference type="HOGENOM" id="CLU_2876954_0_0_5"/>
<keyword evidence="1" id="KW-0472">Membrane</keyword>
<sequence>MSTDSPRPSFFKVITTPPLAYLSYLIAVILVGGVSFYIGSLKPKLAPGVVPQSATQPKN</sequence>
<evidence type="ECO:0000313" key="2">
    <source>
        <dbReference type="EMBL" id="ABJ06953.1"/>
    </source>
</evidence>